<evidence type="ECO:0000313" key="4">
    <source>
        <dbReference type="Proteomes" id="UP000007730"/>
    </source>
</evidence>
<accession>B6JJ77</accession>
<dbReference type="Gene3D" id="3.40.50.720">
    <property type="entry name" value="NAD(P)-binding Rossmann-like Domain"/>
    <property type="match status" value="1"/>
</dbReference>
<sequence>MFTHDDLRAFLACTGAYAVVRIVEAKGSTPRERGTIMLVSPTEILGSVGGGRLEFVAIARARELLAQGGAPVTLAIPLGPEISQCCGGHVTLQIASATPDTTATLLAEAAHADATAPSVYIFGAGHIGIALSSILAITPVRVALIDTRDDVFAGVPARVDIHQSALPEQIVREAAPGAAFVIVTHDHSLDFLIAAEALRRTDATYVGMIGSRTKRQTFKTWFLKEAGGDIPTYERLVSPIGRGVVQDKRPAVIAALVAAEVLTALDGAGRT</sequence>
<dbReference type="KEGG" id="oca:OCAR_7368"/>
<proteinExistence type="predicted"/>
<dbReference type="EMBL" id="CP002826">
    <property type="protein sequence ID" value="AEI05474.1"/>
    <property type="molecule type" value="Genomic_DNA"/>
</dbReference>
<feature type="domain" description="XdhC Rossmann" evidence="2">
    <location>
        <begin position="119"/>
        <end position="261"/>
    </location>
</feature>
<feature type="domain" description="XdhC- CoxI" evidence="1">
    <location>
        <begin position="16"/>
        <end position="70"/>
    </location>
</feature>
<dbReference type="PATRIC" id="fig|504832.7.peg.796"/>
<dbReference type="AlphaFoldDB" id="B6JJ77"/>
<evidence type="ECO:0000259" key="1">
    <source>
        <dbReference type="Pfam" id="PF02625"/>
    </source>
</evidence>
<dbReference type="HOGENOM" id="CLU_041115_4_0_5"/>
<dbReference type="Pfam" id="PF13478">
    <property type="entry name" value="XdhC_C"/>
    <property type="match status" value="1"/>
</dbReference>
<evidence type="ECO:0000259" key="2">
    <source>
        <dbReference type="Pfam" id="PF13478"/>
    </source>
</evidence>
<gene>
    <name evidence="3" type="primary">xdhC</name>
    <name evidence="3" type="ordered locus">OCA5_c07510</name>
</gene>
<name>B6JJ77_AFIC5</name>
<keyword evidence="4" id="KW-1185">Reference proteome</keyword>
<organism evidence="3 4">
    <name type="scientific">Afipia carboxidovorans (strain ATCC 49405 / DSM 1227 / KCTC 32145 / OM5)</name>
    <name type="common">Oligotropha carboxidovorans</name>
    <dbReference type="NCBI Taxonomy" id="504832"/>
    <lineage>
        <taxon>Bacteria</taxon>
        <taxon>Pseudomonadati</taxon>
        <taxon>Pseudomonadota</taxon>
        <taxon>Alphaproteobacteria</taxon>
        <taxon>Hyphomicrobiales</taxon>
        <taxon>Nitrobacteraceae</taxon>
        <taxon>Afipia</taxon>
    </lineage>
</organism>
<dbReference type="eggNOG" id="COG1975">
    <property type="taxonomic scope" value="Bacteria"/>
</dbReference>
<dbReference type="OrthoDB" id="61481at2"/>
<dbReference type="InterPro" id="IPR052698">
    <property type="entry name" value="MoCofactor_Util/Proc"/>
</dbReference>
<dbReference type="STRING" id="504832.OCA5_c07510"/>
<dbReference type="InterPro" id="IPR003777">
    <property type="entry name" value="XdhC_CoxI"/>
</dbReference>
<dbReference type="PANTHER" id="PTHR30388">
    <property type="entry name" value="ALDEHYDE OXIDOREDUCTASE MOLYBDENUM COFACTOR ASSEMBLY PROTEIN"/>
    <property type="match status" value="1"/>
</dbReference>
<protein>
    <submittedName>
        <fullName evidence="3">Xanthine dehydrogenase, maturation protein XdhC</fullName>
    </submittedName>
</protein>
<evidence type="ECO:0000313" key="3">
    <source>
        <dbReference type="EMBL" id="AEI05474.1"/>
    </source>
</evidence>
<dbReference type="PANTHER" id="PTHR30388:SF6">
    <property type="entry name" value="XANTHINE DEHYDROGENASE SUBUNIT A-RELATED"/>
    <property type="match status" value="1"/>
</dbReference>
<reference evidence="3 4" key="1">
    <citation type="journal article" date="2011" name="J. Bacteriol.">
        <title>Complete genome sequences of the chemolithoautotrophic Oligotropha carboxidovorans strains OM4 and OM5.</title>
        <authorList>
            <person name="Volland S."/>
            <person name="Rachinger M."/>
            <person name="Strittmatter A."/>
            <person name="Daniel R."/>
            <person name="Gottschalk G."/>
            <person name="Meyer O."/>
        </authorList>
    </citation>
    <scope>NUCLEOTIDE SEQUENCE [LARGE SCALE GENOMIC DNA]</scope>
    <source>
        <strain evidence="4">ATCC 49405 / DSM 1227 / KCTC 32145 / OM5</strain>
    </source>
</reference>
<dbReference type="Pfam" id="PF02625">
    <property type="entry name" value="XdhC_CoxI"/>
    <property type="match status" value="1"/>
</dbReference>
<dbReference type="KEGG" id="ocg:OCA5_c07510"/>
<dbReference type="SUPFAM" id="SSF51735">
    <property type="entry name" value="NAD(P)-binding Rossmann-fold domains"/>
    <property type="match status" value="1"/>
</dbReference>
<dbReference type="InterPro" id="IPR036291">
    <property type="entry name" value="NAD(P)-bd_dom_sf"/>
</dbReference>
<dbReference type="NCBIfam" id="TIGR02964">
    <property type="entry name" value="xanthine_xdhC"/>
    <property type="match status" value="1"/>
</dbReference>
<dbReference type="InterPro" id="IPR027051">
    <property type="entry name" value="XdhC_Rossmann_dom"/>
</dbReference>
<dbReference type="InterPro" id="IPR014308">
    <property type="entry name" value="Xanthine_DH_XdhC"/>
</dbReference>
<dbReference type="Proteomes" id="UP000007730">
    <property type="component" value="Chromosome"/>
</dbReference>
<dbReference type="RefSeq" id="WP_012564497.1">
    <property type="nucleotide sequence ID" value="NC_011386.1"/>
</dbReference>